<reference evidence="1 2" key="1">
    <citation type="submission" date="2018-12" db="EMBL/GenBank/DDBJ databases">
        <authorList>
            <consortium name="Pathogen Informatics"/>
        </authorList>
    </citation>
    <scope>NUCLEOTIDE SEQUENCE [LARGE SCALE GENOMIC DNA]</scope>
    <source>
        <strain evidence="1 2">NCTC6754</strain>
    </source>
</reference>
<protein>
    <submittedName>
        <fullName evidence="1">Pathogenicity island 1 effector protein</fullName>
    </submittedName>
</protein>
<dbReference type="PRINTS" id="PR01608">
    <property type="entry name" value="BACINVASINC"/>
</dbReference>
<organism evidence="1 2">
    <name type="scientific">Salmonella enterica I</name>
    <dbReference type="NCBI Taxonomy" id="59201"/>
    <lineage>
        <taxon>Bacteria</taxon>
        <taxon>Pseudomonadati</taxon>
        <taxon>Pseudomonadota</taxon>
        <taxon>Gammaproteobacteria</taxon>
        <taxon>Enterobacterales</taxon>
        <taxon>Enterobacteriaceae</taxon>
        <taxon>Salmonella</taxon>
    </lineage>
</organism>
<sequence length="92" mass="9619">MLISNVGINPAAYLNNHSVENSSQTASQSVSAKDILNSIGISSSKVSDLGLSPTLSAPAPGVLTQTPGTITSFFKSQYSKYRHESGFECPGK</sequence>
<gene>
    <name evidence="1" type="primary">sipC_1</name>
    <name evidence="1" type="ORF">NCTC6754_03608</name>
</gene>
<dbReference type="Proteomes" id="UP000269208">
    <property type="component" value="Chromosome"/>
</dbReference>
<dbReference type="NCBIfam" id="NF038055">
    <property type="entry name" value="T3SS_SctB_pilot"/>
    <property type="match status" value="1"/>
</dbReference>
<evidence type="ECO:0000313" key="1">
    <source>
        <dbReference type="EMBL" id="VEB55045.1"/>
    </source>
</evidence>
<evidence type="ECO:0000313" key="2">
    <source>
        <dbReference type="Proteomes" id="UP000269208"/>
    </source>
</evidence>
<dbReference type="EMBL" id="LR134190">
    <property type="protein sequence ID" value="VEB55045.1"/>
    <property type="molecule type" value="Genomic_DNA"/>
</dbReference>
<proteinExistence type="predicted"/>
<accession>A0A447TWT0</accession>
<dbReference type="AlphaFoldDB" id="A0A447TWT0"/>
<name>A0A447TWT0_SALET</name>